<feature type="region of interest" description="Disordered" evidence="1">
    <location>
        <begin position="1"/>
        <end position="20"/>
    </location>
</feature>
<evidence type="ECO:0000313" key="4">
    <source>
        <dbReference type="Proteomes" id="UP000199341"/>
    </source>
</evidence>
<feature type="transmembrane region" description="Helical" evidence="2">
    <location>
        <begin position="217"/>
        <end position="235"/>
    </location>
</feature>
<keyword evidence="4" id="KW-1185">Reference proteome</keyword>
<feature type="compositionally biased region" description="Low complexity" evidence="1">
    <location>
        <begin position="1"/>
        <end position="12"/>
    </location>
</feature>
<organism evidence="3 4">
    <name type="scientific">Actinacidiphila guanduensis</name>
    <dbReference type="NCBI Taxonomy" id="310781"/>
    <lineage>
        <taxon>Bacteria</taxon>
        <taxon>Bacillati</taxon>
        <taxon>Actinomycetota</taxon>
        <taxon>Actinomycetes</taxon>
        <taxon>Kitasatosporales</taxon>
        <taxon>Streptomycetaceae</taxon>
        <taxon>Actinacidiphila</taxon>
    </lineage>
</organism>
<gene>
    <name evidence="3" type="ORF">SAMN05216259_105160</name>
</gene>
<evidence type="ECO:0000313" key="3">
    <source>
        <dbReference type="EMBL" id="SDN67750.1"/>
    </source>
</evidence>
<keyword evidence="2" id="KW-0472">Membrane</keyword>
<evidence type="ECO:0008006" key="5">
    <source>
        <dbReference type="Google" id="ProtNLM"/>
    </source>
</evidence>
<keyword evidence="2" id="KW-0812">Transmembrane</keyword>
<protein>
    <recommendedName>
        <fullName evidence="5">DNA-directed RNA polymerase specialized sigma24 family protein</fullName>
    </recommendedName>
</protein>
<dbReference type="Proteomes" id="UP000199341">
    <property type="component" value="Unassembled WGS sequence"/>
</dbReference>
<dbReference type="STRING" id="310781.SAMN05216259_105160"/>
<name>A0A1H0DC58_9ACTN</name>
<keyword evidence="2" id="KW-1133">Transmembrane helix</keyword>
<reference evidence="3 4" key="1">
    <citation type="submission" date="2016-10" db="EMBL/GenBank/DDBJ databases">
        <authorList>
            <person name="de Groot N.N."/>
        </authorList>
    </citation>
    <scope>NUCLEOTIDE SEQUENCE [LARGE SCALE GENOMIC DNA]</scope>
    <source>
        <strain evidence="3 4">CGMCC 4.2022</strain>
    </source>
</reference>
<proteinExistence type="predicted"/>
<evidence type="ECO:0000256" key="2">
    <source>
        <dbReference type="SAM" id="Phobius"/>
    </source>
</evidence>
<evidence type="ECO:0000256" key="1">
    <source>
        <dbReference type="SAM" id="MobiDB-lite"/>
    </source>
</evidence>
<dbReference type="RefSeq" id="WP_093784455.1">
    <property type="nucleotide sequence ID" value="NZ_FNIE01000005.1"/>
</dbReference>
<dbReference type="AlphaFoldDB" id="A0A1H0DC58"/>
<dbReference type="EMBL" id="FNIE01000005">
    <property type="protein sequence ID" value="SDN67750.1"/>
    <property type="molecule type" value="Genomic_DNA"/>
</dbReference>
<accession>A0A1H0DC58</accession>
<dbReference type="OrthoDB" id="3932808at2"/>
<sequence length="653" mass="67401">MNTQAARAATPAPTSPAGPVPVEQAEAALVEHYPRLVRLAYVTLPAGLGRHHRAIAAHRLVQRALPSSPLDGRQDGPYGVLRLEVLKAAMAFGGRGRIHEALEELRLPRVLGLRLNPRAGGEAEAALLRALGSLPTAARAAYVLLTVEQLPEPETRALLDAAGAPDPREAVRAAAAVRVPAQGGTGPAVPPAVGDLDPCTVHLRPTDLLRRRKRARIGAVATAVVAAGAVIAALTTGGGSSHAYTAAGAPGADPHTLDPAALVRVPAGQWKATARMDFSAWPARGNRVKDTALLRRALEVWAAPGSSVTVSATPGTPRTGPTAPPQLLFAGDEDEATVVIFYDGVRIVRYAQPRHGSGGSALDFAQVQNTDLATSAALLVDRVDGNARFLTAPWITAAQTRDLLAPDRAATALHRAADGVTDPVPMPDAKAAAVGSAACGSTWPVLELHSSPAIGAGQSFLLSDLGDLAPVHLTWTPAKGKGPAAAPLEATGQQALASWAHSACRLGQLRGQGVRSVNSWQFARTPLPEGAGDATWTCDRADTWRGPGVAFVQFVPPAAKPNELGALAGQQANGNACSRFSPHVMAGVMWKSPATNWYLLAAGSSNTASLSATNGVDTTVQGRFLAVQAPRGTRAKLSGRLADGTAMAPLNGD</sequence>